<evidence type="ECO:0000313" key="1">
    <source>
        <dbReference type="EMBL" id="CAC5413336.1"/>
    </source>
</evidence>
<dbReference type="Proteomes" id="UP000507470">
    <property type="component" value="Unassembled WGS sequence"/>
</dbReference>
<protein>
    <submittedName>
        <fullName evidence="1">Uncharacterized protein</fullName>
    </submittedName>
</protein>
<evidence type="ECO:0000313" key="2">
    <source>
        <dbReference type="Proteomes" id="UP000507470"/>
    </source>
</evidence>
<accession>A0A6J8DZQ3</accession>
<keyword evidence="2" id="KW-1185">Reference proteome</keyword>
<reference evidence="1 2" key="1">
    <citation type="submission" date="2020-06" db="EMBL/GenBank/DDBJ databases">
        <authorList>
            <person name="Li R."/>
            <person name="Bekaert M."/>
        </authorList>
    </citation>
    <scope>NUCLEOTIDE SEQUENCE [LARGE SCALE GENOMIC DNA]</scope>
    <source>
        <strain evidence="2">wild</strain>
    </source>
</reference>
<dbReference type="AlphaFoldDB" id="A0A6J8DZQ3"/>
<name>A0A6J8DZQ3_MYTCO</name>
<dbReference type="OrthoDB" id="6094562at2759"/>
<gene>
    <name evidence="1" type="ORF">MCOR_46236</name>
</gene>
<proteinExistence type="predicted"/>
<dbReference type="EMBL" id="CACVKT020008132">
    <property type="protein sequence ID" value="CAC5413336.1"/>
    <property type="molecule type" value="Genomic_DNA"/>
</dbReference>
<sequence>MSGSMKKRKYLHDTDADEEFQSPETITAWEKAYRSFTSCRRLNLPTKRTILIHWQDFTEGFMKREPEECIFRTLQDEGKLYYSGDMFDSWIYFNPIDLKNREWYKQNSDLDLIKDEHIQSEIHHLTMAVKAADLEDSPGTSSLDDSEASRHIEDPLVNPSPIVYLYWEARAQGFHNLRGKLFAEAFVRLLFIAVNNVTFSYSTAGLDTHLDRWGYVKKGPSKRPSGCCDGNCKQVLSYVGMNSKDQYLTVLKNQGSVEFDLEATSLKAASDIFVWRGNKLVMIAVVTSINDSGQRKMQQLQQNMLLSLDKQKTLFGLVI</sequence>
<organism evidence="1 2">
    <name type="scientific">Mytilus coruscus</name>
    <name type="common">Sea mussel</name>
    <dbReference type="NCBI Taxonomy" id="42192"/>
    <lineage>
        <taxon>Eukaryota</taxon>
        <taxon>Metazoa</taxon>
        <taxon>Spiralia</taxon>
        <taxon>Lophotrochozoa</taxon>
        <taxon>Mollusca</taxon>
        <taxon>Bivalvia</taxon>
        <taxon>Autobranchia</taxon>
        <taxon>Pteriomorphia</taxon>
        <taxon>Mytilida</taxon>
        <taxon>Mytiloidea</taxon>
        <taxon>Mytilidae</taxon>
        <taxon>Mytilinae</taxon>
        <taxon>Mytilus</taxon>
    </lineage>
</organism>